<name>A0A6A7YQK5_9PSED</name>
<accession>A0A6A7YQK5</accession>
<gene>
    <name evidence="1" type="ORF">GHN86_03225</name>
</gene>
<dbReference type="EMBL" id="WIWC01000003">
    <property type="protein sequence ID" value="MQT79088.1"/>
    <property type="molecule type" value="Genomic_DNA"/>
</dbReference>
<evidence type="ECO:0000313" key="1">
    <source>
        <dbReference type="EMBL" id="MQT79088.1"/>
    </source>
</evidence>
<sequence>MSKPEVLMQMWNPHREFLIQQHRFYVNEARTRLMGQFENINADADEAAEEWLERRGKFFDPDRDDEGSIYEEAEGVAIEFYRQLDEMREQTRLSVVAGMFHAWEKNLRKWITDELRRWRLGPRTIAAVWGADFPKLMELLASLGWSIQDTDYLAVLNQCRCVVNVFKHGDGKSLDELKRSFPKYLIDPVNPRFGLDATEIAWLNYSHLHVTEAQIQEFSEAIIEFWESVPENIYNQEEIELPSWFVKTVDQDRKADRR</sequence>
<reference evidence="1" key="1">
    <citation type="submission" date="2019-10" db="EMBL/GenBank/DDBJ databases">
        <title>Evaluation of single-gene subtyping targets for Pseudomonas.</title>
        <authorList>
            <person name="Reichler S.J."/>
            <person name="Orsi R.H."/>
            <person name="Wiedmann M."/>
            <person name="Martin N.H."/>
            <person name="Murphy S.I."/>
        </authorList>
    </citation>
    <scope>NUCLEOTIDE SEQUENCE</scope>
    <source>
        <strain evidence="1">FSL R10-2339</strain>
    </source>
</reference>
<dbReference type="AlphaFoldDB" id="A0A6A7YQK5"/>
<organism evidence="1">
    <name type="scientific">Pseudomonas helleri</name>
    <dbReference type="NCBI Taxonomy" id="1608996"/>
    <lineage>
        <taxon>Bacteria</taxon>
        <taxon>Pseudomonadati</taxon>
        <taxon>Pseudomonadota</taxon>
        <taxon>Gammaproteobacteria</taxon>
        <taxon>Pseudomonadales</taxon>
        <taxon>Pseudomonadaceae</taxon>
        <taxon>Pseudomonas</taxon>
    </lineage>
</organism>
<comment type="caution">
    <text evidence="1">The sequence shown here is derived from an EMBL/GenBank/DDBJ whole genome shotgun (WGS) entry which is preliminary data.</text>
</comment>
<dbReference type="RefSeq" id="WP_153386106.1">
    <property type="nucleotide sequence ID" value="NZ_WIWC01000003.1"/>
</dbReference>
<proteinExistence type="predicted"/>
<protein>
    <submittedName>
        <fullName evidence="1">Uncharacterized protein</fullName>
    </submittedName>
</protein>